<dbReference type="EMBL" id="BOMB01000024">
    <property type="protein sequence ID" value="GID13516.1"/>
    <property type="molecule type" value="Genomic_DNA"/>
</dbReference>
<evidence type="ECO:0000313" key="3">
    <source>
        <dbReference type="Proteomes" id="UP000612808"/>
    </source>
</evidence>
<organism evidence="2 3">
    <name type="scientific">Actinocatenispora rupis</name>
    <dbReference type="NCBI Taxonomy" id="519421"/>
    <lineage>
        <taxon>Bacteria</taxon>
        <taxon>Bacillati</taxon>
        <taxon>Actinomycetota</taxon>
        <taxon>Actinomycetes</taxon>
        <taxon>Micromonosporales</taxon>
        <taxon>Micromonosporaceae</taxon>
        <taxon>Actinocatenispora</taxon>
    </lineage>
</organism>
<sequence>MTDTPSAPAARIRHLVASGLLVATILTLTVLLVVKHASADPGSATPAPTPSRPLFSAAPSPLPTAPDRGTVRVTESGYENVRDVAGEPQADWGVVVTNTSRTATAAVTLALSFLDRNGKEISAEGFYRTATLTAVPPGQRAGTGDAAYLTASTVARFRVRVAAVRWWPASTRYPTRAPLTVDHVSTAWTGKGESVPYWGSRGVGSYRNDRGDLTVSFRVTSTYPTLLTKPAATMVFRDKKGRIVGGGSDVALVGELTYPPGWSEQSVRVKYGPPHDVDVARTEVYAYPATKWSVGW</sequence>
<dbReference type="RefSeq" id="WP_203660622.1">
    <property type="nucleotide sequence ID" value="NZ_BAAAZM010000011.1"/>
</dbReference>
<proteinExistence type="predicted"/>
<keyword evidence="3" id="KW-1185">Reference proteome</keyword>
<gene>
    <name evidence="2" type="ORF">Aru02nite_44050</name>
</gene>
<dbReference type="Proteomes" id="UP000612808">
    <property type="component" value="Unassembled WGS sequence"/>
</dbReference>
<name>A0A8J3J898_9ACTN</name>
<dbReference type="AlphaFoldDB" id="A0A8J3J898"/>
<comment type="caution">
    <text evidence="2">The sequence shown here is derived from an EMBL/GenBank/DDBJ whole genome shotgun (WGS) entry which is preliminary data.</text>
</comment>
<accession>A0A8J3J898</accession>
<evidence type="ECO:0000256" key="1">
    <source>
        <dbReference type="SAM" id="MobiDB-lite"/>
    </source>
</evidence>
<feature type="region of interest" description="Disordered" evidence="1">
    <location>
        <begin position="39"/>
        <end position="68"/>
    </location>
</feature>
<evidence type="ECO:0000313" key="2">
    <source>
        <dbReference type="EMBL" id="GID13516.1"/>
    </source>
</evidence>
<reference evidence="2" key="1">
    <citation type="submission" date="2021-01" db="EMBL/GenBank/DDBJ databases">
        <title>Whole genome shotgun sequence of Actinocatenispora rupis NBRC 107355.</title>
        <authorList>
            <person name="Komaki H."/>
            <person name="Tamura T."/>
        </authorList>
    </citation>
    <scope>NUCLEOTIDE SEQUENCE</scope>
    <source>
        <strain evidence="2">NBRC 107355</strain>
    </source>
</reference>
<protein>
    <submittedName>
        <fullName evidence="2">Uncharacterized protein</fullName>
    </submittedName>
</protein>